<dbReference type="InterPro" id="IPR006056">
    <property type="entry name" value="RidA"/>
</dbReference>
<proteinExistence type="inferred from homology"/>
<comment type="similarity">
    <text evidence="1">Belongs to the RutC family.</text>
</comment>
<name>A0A9J6NX99_9CLOT</name>
<dbReference type="SUPFAM" id="SSF55298">
    <property type="entry name" value="YjgF-like"/>
    <property type="match status" value="1"/>
</dbReference>
<dbReference type="Gene3D" id="3.30.1330.40">
    <property type="entry name" value="RutC-like"/>
    <property type="match status" value="1"/>
</dbReference>
<dbReference type="InterPro" id="IPR006175">
    <property type="entry name" value="YjgF/YER057c/UK114"/>
</dbReference>
<dbReference type="GO" id="GO:0005829">
    <property type="term" value="C:cytosol"/>
    <property type="evidence" value="ECO:0007669"/>
    <property type="project" value="TreeGrafter"/>
</dbReference>
<dbReference type="NCBIfam" id="TIGR00004">
    <property type="entry name" value="Rid family detoxifying hydrolase"/>
    <property type="match status" value="1"/>
</dbReference>
<dbReference type="FunFam" id="3.30.1330.40:FF:000001">
    <property type="entry name" value="L-PSP family endoribonuclease"/>
    <property type="match status" value="1"/>
</dbReference>
<keyword evidence="3" id="KW-1185">Reference proteome</keyword>
<reference evidence="2" key="2">
    <citation type="submission" date="2021-04" db="EMBL/GenBank/DDBJ databases">
        <authorList>
            <person name="Dong X."/>
        </authorList>
    </citation>
    <scope>NUCLEOTIDE SEQUENCE</scope>
    <source>
        <strain evidence="2">ZWT</strain>
    </source>
</reference>
<dbReference type="PROSITE" id="PS01094">
    <property type="entry name" value="UPF0076"/>
    <property type="match status" value="1"/>
</dbReference>
<evidence type="ECO:0000313" key="3">
    <source>
        <dbReference type="Proteomes" id="UP001056429"/>
    </source>
</evidence>
<protein>
    <submittedName>
        <fullName evidence="2">RidA family protein</fullName>
    </submittedName>
</protein>
<dbReference type="Proteomes" id="UP001056429">
    <property type="component" value="Unassembled WGS sequence"/>
</dbReference>
<accession>A0A9J6NX99</accession>
<dbReference type="EMBL" id="JAGSOJ010000001">
    <property type="protein sequence ID" value="MCM1988253.1"/>
    <property type="molecule type" value="Genomic_DNA"/>
</dbReference>
<evidence type="ECO:0000256" key="1">
    <source>
        <dbReference type="ARBA" id="ARBA00010552"/>
    </source>
</evidence>
<sequence length="127" mass="14458">MKYISTDNALKPSGHYSQAIVHNNLVFISGQLAVDSNTGEKKFGTIEEETNLVLKNIDLILKEAGSDKNHVLKTTIYIPDMSLWDKVNRIYSDFFKNHKPARAIVPTRELHFDFKIEIEVIAAIKKN</sequence>
<dbReference type="PANTHER" id="PTHR11803:SF58">
    <property type="entry name" value="PROTEIN HMF1-RELATED"/>
    <property type="match status" value="1"/>
</dbReference>
<evidence type="ECO:0000313" key="2">
    <source>
        <dbReference type="EMBL" id="MCM1988253.1"/>
    </source>
</evidence>
<dbReference type="GO" id="GO:0019239">
    <property type="term" value="F:deaminase activity"/>
    <property type="evidence" value="ECO:0007669"/>
    <property type="project" value="TreeGrafter"/>
</dbReference>
<dbReference type="InterPro" id="IPR035959">
    <property type="entry name" value="RutC-like_sf"/>
</dbReference>
<dbReference type="CDD" id="cd00448">
    <property type="entry name" value="YjgF_YER057c_UK114_family"/>
    <property type="match status" value="1"/>
</dbReference>
<gene>
    <name evidence="2" type="ORF">KDK92_00760</name>
</gene>
<reference evidence="2" key="1">
    <citation type="journal article" date="2021" name="mSystems">
        <title>Bacteria and Archaea Synergistically Convert Glycine Betaine to Biogenic Methane in the Formosa Cold Seep of the South China Sea.</title>
        <authorList>
            <person name="Li L."/>
            <person name="Zhang W."/>
            <person name="Zhang S."/>
            <person name="Song L."/>
            <person name="Sun Q."/>
            <person name="Zhang H."/>
            <person name="Xiang H."/>
            <person name="Dong X."/>
        </authorList>
    </citation>
    <scope>NUCLEOTIDE SEQUENCE</scope>
    <source>
        <strain evidence="2">ZWT</strain>
    </source>
</reference>
<dbReference type="AlphaFoldDB" id="A0A9J6NX99"/>
<dbReference type="RefSeq" id="WP_250857109.1">
    <property type="nucleotide sequence ID" value="NZ_JAGSOJ010000001.1"/>
</dbReference>
<organism evidence="2 3">
    <name type="scientific">Oceanirhabdus seepicola</name>
    <dbReference type="NCBI Taxonomy" id="2828781"/>
    <lineage>
        <taxon>Bacteria</taxon>
        <taxon>Bacillati</taxon>
        <taxon>Bacillota</taxon>
        <taxon>Clostridia</taxon>
        <taxon>Eubacteriales</taxon>
        <taxon>Clostridiaceae</taxon>
        <taxon>Oceanirhabdus</taxon>
    </lineage>
</organism>
<dbReference type="Pfam" id="PF01042">
    <property type="entry name" value="Ribonuc_L-PSP"/>
    <property type="match status" value="1"/>
</dbReference>
<dbReference type="PANTHER" id="PTHR11803">
    <property type="entry name" value="2-IMINOBUTANOATE/2-IMINOPROPANOATE DEAMINASE RIDA"/>
    <property type="match status" value="1"/>
</dbReference>
<dbReference type="InterPro" id="IPR019897">
    <property type="entry name" value="RidA_CS"/>
</dbReference>
<comment type="caution">
    <text evidence="2">The sequence shown here is derived from an EMBL/GenBank/DDBJ whole genome shotgun (WGS) entry which is preliminary data.</text>
</comment>